<dbReference type="WBParaSite" id="SRDH1_76860.1">
    <property type="protein sequence ID" value="SRDH1_76860.1"/>
    <property type="gene ID" value="SRDH1_76860"/>
</dbReference>
<reference evidence="1" key="1">
    <citation type="submission" date="2022-06" db="EMBL/GenBank/DDBJ databases">
        <authorList>
            <person name="Berger JAMES D."/>
            <person name="Berger JAMES D."/>
        </authorList>
    </citation>
    <scope>NUCLEOTIDE SEQUENCE [LARGE SCALE GENOMIC DNA]</scope>
</reference>
<sequence length="262" mass="30431">MEFLLGLRFDESVYDEILPVSLISSQDKFWKFYKPLNKVQYIKKTGSGIKYGCSRIFFPNKSDKENSKIVTFNQINAGHGFYQKGNVAQIAAPKTCNKRKIHSKPKSCSQELKKFGLKANIDCKKVISKLNSQTRLSEFHFDFLNIPTLMNCKNQSDRYFVDTFDKTSKNYKSECLNFEDLLKFKKVLKKELYSDLFDQTAMKLELKNALFHWATECGIKILRFPSNEIDNVFHRLNIMDVKIQLQTIVSIGVFEVNPNITN</sequence>
<proteinExistence type="predicted"/>
<dbReference type="AlphaFoldDB" id="A0AA85G4N3"/>
<reference evidence="2" key="2">
    <citation type="submission" date="2023-11" db="UniProtKB">
        <authorList>
            <consortium name="WormBaseParasite"/>
        </authorList>
    </citation>
    <scope>IDENTIFICATION</scope>
</reference>
<name>A0AA85G4N3_9TREM</name>
<protein>
    <submittedName>
        <fullName evidence="2">Uncharacterized protein</fullName>
    </submittedName>
</protein>
<dbReference type="Proteomes" id="UP000050792">
    <property type="component" value="Unassembled WGS sequence"/>
</dbReference>
<keyword evidence="1" id="KW-1185">Reference proteome</keyword>
<evidence type="ECO:0000313" key="1">
    <source>
        <dbReference type="Proteomes" id="UP000050792"/>
    </source>
</evidence>
<organism evidence="1 2">
    <name type="scientific">Schistosoma rodhaini</name>
    <dbReference type="NCBI Taxonomy" id="6188"/>
    <lineage>
        <taxon>Eukaryota</taxon>
        <taxon>Metazoa</taxon>
        <taxon>Spiralia</taxon>
        <taxon>Lophotrochozoa</taxon>
        <taxon>Platyhelminthes</taxon>
        <taxon>Trematoda</taxon>
        <taxon>Digenea</taxon>
        <taxon>Strigeidida</taxon>
        <taxon>Schistosomatoidea</taxon>
        <taxon>Schistosomatidae</taxon>
        <taxon>Schistosoma</taxon>
    </lineage>
</organism>
<evidence type="ECO:0000313" key="2">
    <source>
        <dbReference type="WBParaSite" id="SRDH1_76860.1"/>
    </source>
</evidence>
<accession>A0AA85G4N3</accession>